<evidence type="ECO:0000256" key="1">
    <source>
        <dbReference type="ARBA" id="ARBA00022729"/>
    </source>
</evidence>
<evidence type="ECO:0000313" key="3">
    <source>
        <dbReference type="EMBL" id="KYZ77801.1"/>
    </source>
</evidence>
<dbReference type="RefSeq" id="WP_066237615.1">
    <property type="nucleotide sequence ID" value="NZ_LSGP01000006.1"/>
</dbReference>
<gene>
    <name evidence="3" type="ORF">AXX12_17205</name>
</gene>
<dbReference type="GO" id="GO:0009254">
    <property type="term" value="P:peptidoglycan turnover"/>
    <property type="evidence" value="ECO:0007669"/>
    <property type="project" value="InterPro"/>
</dbReference>
<keyword evidence="4" id="KW-1185">Reference proteome</keyword>
<dbReference type="Pfam" id="PF06725">
    <property type="entry name" value="3D"/>
    <property type="match status" value="1"/>
</dbReference>
<dbReference type="STRING" id="1794912.AXX12_17205"/>
<dbReference type="InterPro" id="IPR051933">
    <property type="entry name" value="Resuscitation_pf_RpfB"/>
</dbReference>
<proteinExistence type="predicted"/>
<organism evidence="3 4">
    <name type="scientific">Anaerosporomusa subterranea</name>
    <dbReference type="NCBI Taxonomy" id="1794912"/>
    <lineage>
        <taxon>Bacteria</taxon>
        <taxon>Bacillati</taxon>
        <taxon>Bacillota</taxon>
        <taxon>Negativicutes</taxon>
        <taxon>Acetonemataceae</taxon>
        <taxon>Anaerosporomusa</taxon>
    </lineage>
</organism>
<dbReference type="PANTHER" id="PTHR39160">
    <property type="entry name" value="CELL WALL-BINDING PROTEIN YOCH"/>
    <property type="match status" value="1"/>
</dbReference>
<dbReference type="GO" id="GO:0004553">
    <property type="term" value="F:hydrolase activity, hydrolyzing O-glycosyl compounds"/>
    <property type="evidence" value="ECO:0007669"/>
    <property type="project" value="InterPro"/>
</dbReference>
<dbReference type="PANTHER" id="PTHR39160:SF4">
    <property type="entry name" value="RESUSCITATION-PROMOTING FACTOR RPFB"/>
    <property type="match status" value="1"/>
</dbReference>
<evidence type="ECO:0000313" key="4">
    <source>
        <dbReference type="Proteomes" id="UP000076268"/>
    </source>
</evidence>
<name>A0A154BV36_ANASB</name>
<comment type="caution">
    <text evidence="3">The sequence shown here is derived from an EMBL/GenBank/DDBJ whole genome shotgun (WGS) entry which is preliminary data.</text>
</comment>
<dbReference type="GO" id="GO:0019867">
    <property type="term" value="C:outer membrane"/>
    <property type="evidence" value="ECO:0007669"/>
    <property type="project" value="InterPro"/>
</dbReference>
<dbReference type="AlphaFoldDB" id="A0A154BV36"/>
<reference evidence="3 4" key="1">
    <citation type="submission" date="2016-02" db="EMBL/GenBank/DDBJ databases">
        <title>Anaerosporomusa subterraneum gen. nov., sp. nov., a spore-forming obligate anaerobe isolated from saprolite.</title>
        <authorList>
            <person name="Choi J.K."/>
            <person name="Shah M."/>
            <person name="Yee N."/>
        </authorList>
    </citation>
    <scope>NUCLEOTIDE SEQUENCE [LARGE SCALE GENOMIC DNA]</scope>
    <source>
        <strain evidence="3 4">RU4</strain>
    </source>
</reference>
<accession>A0A154BV36</accession>
<protein>
    <recommendedName>
        <fullName evidence="2">3D domain-containing protein</fullName>
    </recommendedName>
</protein>
<sequence>MSPMTPKPSIRRSLLRKVIFVELLLIALLWVGFIALSTQGLDEMAARRVFPYVRIMEVTAYTAGHESTGKDSDHPDFGVTASTYRLSIGLGELCIAAPPDIAFGTRIFVPGYGAATVKDRGEAIQGDCLDVYYDDLEQARLWGRKRLPVLIFP</sequence>
<dbReference type="InterPro" id="IPR010611">
    <property type="entry name" value="3D_dom"/>
</dbReference>
<evidence type="ECO:0000259" key="2">
    <source>
        <dbReference type="Pfam" id="PF06725"/>
    </source>
</evidence>
<keyword evidence="1" id="KW-0732">Signal</keyword>
<dbReference type="CDD" id="cd14667">
    <property type="entry name" value="3D_containing_proteins"/>
    <property type="match status" value="1"/>
</dbReference>
<feature type="domain" description="3D" evidence="2">
    <location>
        <begin position="95"/>
        <end position="149"/>
    </location>
</feature>
<dbReference type="EMBL" id="LSGP01000006">
    <property type="protein sequence ID" value="KYZ77801.1"/>
    <property type="molecule type" value="Genomic_DNA"/>
</dbReference>
<dbReference type="InterPro" id="IPR059180">
    <property type="entry name" value="3D_YorM"/>
</dbReference>
<dbReference type="Proteomes" id="UP000076268">
    <property type="component" value="Unassembled WGS sequence"/>
</dbReference>